<dbReference type="SUPFAM" id="SSF56235">
    <property type="entry name" value="N-terminal nucleophile aminohydrolases (Ntn hydrolases)"/>
    <property type="match status" value="1"/>
</dbReference>
<dbReference type="Gene3D" id="3.40.50.2020">
    <property type="match status" value="1"/>
</dbReference>
<evidence type="ECO:0000256" key="9">
    <source>
        <dbReference type="PIRSR" id="PIRSR000485-1"/>
    </source>
</evidence>
<comment type="cofactor">
    <cofactor evidence="7 11">
        <name>[4Fe-4S] cluster</name>
        <dbReference type="ChEBI" id="CHEBI:49883"/>
    </cofactor>
    <text evidence="7 11">Binds 1 [4Fe-4S] cluster per subunit.</text>
</comment>
<comment type="catalytic activity">
    <reaction evidence="7 8">
        <text>5-phospho-beta-D-ribosylamine + L-glutamate + diphosphate = 5-phospho-alpha-D-ribose 1-diphosphate + L-glutamine + H2O</text>
        <dbReference type="Rhea" id="RHEA:14905"/>
        <dbReference type="ChEBI" id="CHEBI:15377"/>
        <dbReference type="ChEBI" id="CHEBI:29985"/>
        <dbReference type="ChEBI" id="CHEBI:33019"/>
        <dbReference type="ChEBI" id="CHEBI:58017"/>
        <dbReference type="ChEBI" id="CHEBI:58359"/>
        <dbReference type="ChEBI" id="CHEBI:58681"/>
        <dbReference type="EC" id="2.4.2.14"/>
    </reaction>
</comment>
<evidence type="ECO:0000256" key="2">
    <source>
        <dbReference type="ARBA" id="ARBA00010138"/>
    </source>
</evidence>
<name>A0A0J1FPA6_9FIRM</name>
<dbReference type="PATRIC" id="fig|476652.3.peg.3295"/>
<keyword evidence="14" id="KW-1185">Reference proteome</keyword>
<keyword evidence="7 11" id="KW-0411">Iron-sulfur</keyword>
<comment type="similarity">
    <text evidence="2 7 8">In the C-terminal section; belongs to the purine/pyrimidine phosphoribosyltransferase family.</text>
</comment>
<dbReference type="CDD" id="cd00715">
    <property type="entry name" value="GPATase_N"/>
    <property type="match status" value="1"/>
</dbReference>
<keyword evidence="7" id="KW-0004">4Fe-4S</keyword>
<evidence type="ECO:0000256" key="5">
    <source>
        <dbReference type="ARBA" id="ARBA00022755"/>
    </source>
</evidence>
<feature type="binding site" evidence="7 10">
    <location>
        <position position="361"/>
    </location>
    <ligand>
        <name>Mg(2+)</name>
        <dbReference type="ChEBI" id="CHEBI:18420"/>
    </ligand>
</feature>
<keyword evidence="4 7" id="KW-0808">Transferase</keyword>
<protein>
    <recommendedName>
        <fullName evidence="7">Amidophosphoribosyltransferase</fullName>
        <shortName evidence="7">ATase</shortName>
        <ecNumber evidence="7">2.4.2.14</ecNumber>
    </recommendedName>
    <alternativeName>
        <fullName evidence="7">Glutamine phosphoribosylpyrophosphate amidotransferase</fullName>
        <shortName evidence="7">GPATase</shortName>
    </alternativeName>
</protein>
<feature type="domain" description="Glutamine amidotransferase type-2" evidence="12">
    <location>
        <begin position="14"/>
        <end position="236"/>
    </location>
</feature>
<dbReference type="UniPathway" id="UPA00074">
    <property type="reaction ID" value="UER00124"/>
</dbReference>
<accession>A0A0J1FPA6</accession>
<dbReference type="Proteomes" id="UP000036356">
    <property type="component" value="Unassembled WGS sequence"/>
</dbReference>
<dbReference type="GO" id="GO:0006189">
    <property type="term" value="P:'de novo' IMP biosynthetic process"/>
    <property type="evidence" value="ECO:0007669"/>
    <property type="project" value="UniProtKB-UniRule"/>
</dbReference>
<comment type="function">
    <text evidence="7">Catalyzes the formation of phosphoribosylamine from phosphoribosylpyrophosphate (PRPP) and glutamine.</text>
</comment>
<reference evidence="13 14" key="1">
    <citation type="submission" date="2015-06" db="EMBL/GenBank/DDBJ databases">
        <title>Draft genome of the moderately acidophilic sulfate reducer Candidatus Desulfosporosinus acididurans strain M1.</title>
        <authorList>
            <person name="Poehlein A."/>
            <person name="Petzsch P."/>
            <person name="Johnson B.D."/>
            <person name="Schloemann M."/>
            <person name="Daniel R."/>
            <person name="Muehling M."/>
        </authorList>
    </citation>
    <scope>NUCLEOTIDE SEQUENCE [LARGE SCALE GENOMIC DNA]</scope>
    <source>
        <strain evidence="13 14">M1</strain>
    </source>
</reference>
<dbReference type="NCBIfam" id="TIGR01134">
    <property type="entry name" value="purF"/>
    <property type="match status" value="1"/>
</dbReference>
<keyword evidence="7 10" id="KW-0460">Magnesium</keyword>
<dbReference type="GO" id="GO:0009113">
    <property type="term" value="P:purine nucleobase biosynthetic process"/>
    <property type="evidence" value="ECO:0007669"/>
    <property type="project" value="UniProtKB-UniRule"/>
</dbReference>
<evidence type="ECO:0000256" key="8">
    <source>
        <dbReference type="PIRNR" id="PIRNR000485"/>
    </source>
</evidence>
<evidence type="ECO:0000256" key="7">
    <source>
        <dbReference type="HAMAP-Rule" id="MF_01931"/>
    </source>
</evidence>
<dbReference type="GO" id="GO:0000287">
    <property type="term" value="F:magnesium ion binding"/>
    <property type="evidence" value="ECO:0007669"/>
    <property type="project" value="UniProtKB-UniRule"/>
</dbReference>
<dbReference type="InterPro" id="IPR035584">
    <property type="entry name" value="PurF_N"/>
</dbReference>
<dbReference type="RefSeq" id="WP_047810959.1">
    <property type="nucleotide sequence ID" value="NZ_LDZY01000011.1"/>
</dbReference>
<dbReference type="PANTHER" id="PTHR11907">
    <property type="entry name" value="AMIDOPHOSPHORIBOSYLTRANSFERASE"/>
    <property type="match status" value="1"/>
</dbReference>
<sequence length="466" mass="51731">MFPWELHDKPRDECGVFGIYAPGKSVALKTYYGLIALQHRGEESAGIAVSDGKELRLHKKMGLVTEVFNKDLIENLKGNAAIGHVRYSTSCDSSEANAQPLVYKDERGSIAVAHNGNITNASQLNKRLAPAGATKSLKLDSAVFLSFIEHYRNLPLKKLLERYLNDISGSYSLIMLTENSLIGLRDPHGMRPLCLGKMKNSEVGYMIASETCAIEAANGEVIREINPGEGVIINEAGIEFIQNCSRRRQCFCVFEYIYLARSDSVLDGRTVNSVRRDLGRELAREHPVAGDEVIAIPESGTAMAMGYSEQLGLPFREGLIRNRYMGRTFIKPEQTERELAVKLKFNVLGDVIRGQRVVIVDDSLVRGTTSRQIIQMFREAGAKEVHFLAASPPLRFPCYYGIDIPSVDELAAAQRTVEEVRLQIGADSLHYLSLPGMLQVLQRSEELCTACFDGVYHVPVFKQETG</sequence>
<dbReference type="STRING" id="476652.DEAC_c31310"/>
<dbReference type="InterPro" id="IPR029055">
    <property type="entry name" value="Ntn_hydrolases_N"/>
</dbReference>
<dbReference type="GO" id="GO:0004044">
    <property type="term" value="F:amidophosphoribosyltransferase activity"/>
    <property type="evidence" value="ECO:0007669"/>
    <property type="project" value="UniProtKB-UniRule"/>
</dbReference>
<keyword evidence="7 10" id="KW-0479">Metal-binding</keyword>
<dbReference type="HAMAP" id="MF_01931">
    <property type="entry name" value="PurF"/>
    <property type="match status" value="1"/>
</dbReference>
<keyword evidence="6 7" id="KW-0315">Glutamine amidotransferase</keyword>
<feature type="binding site" evidence="7 11">
    <location>
        <position position="252"/>
    </location>
    <ligand>
        <name>[4Fe-4S] cluster</name>
        <dbReference type="ChEBI" id="CHEBI:49883"/>
    </ligand>
</feature>
<organism evidence="13 14">
    <name type="scientific">Desulfosporosinus acididurans</name>
    <dbReference type="NCBI Taxonomy" id="476652"/>
    <lineage>
        <taxon>Bacteria</taxon>
        <taxon>Bacillati</taxon>
        <taxon>Bacillota</taxon>
        <taxon>Clostridia</taxon>
        <taxon>Eubacteriales</taxon>
        <taxon>Desulfitobacteriaceae</taxon>
        <taxon>Desulfosporosinus</taxon>
    </lineage>
</organism>
<feature type="binding site" evidence="7 11">
    <location>
        <position position="448"/>
    </location>
    <ligand>
        <name>[4Fe-4S] cluster</name>
        <dbReference type="ChEBI" id="CHEBI:49883"/>
    </ligand>
</feature>
<gene>
    <name evidence="13" type="primary">purF_2</name>
    <name evidence="7" type="synonym">purF</name>
    <name evidence="13" type="ORF">DEAC_c31310</name>
</gene>
<dbReference type="InterPro" id="IPR029057">
    <property type="entry name" value="PRTase-like"/>
</dbReference>
<dbReference type="CDD" id="cd06223">
    <property type="entry name" value="PRTases_typeI"/>
    <property type="match status" value="1"/>
</dbReference>
<evidence type="ECO:0000256" key="3">
    <source>
        <dbReference type="ARBA" id="ARBA00022676"/>
    </source>
</evidence>
<dbReference type="Pfam" id="PF13537">
    <property type="entry name" value="GATase_7"/>
    <property type="match status" value="1"/>
</dbReference>
<feature type="binding site" evidence="7 10">
    <location>
        <position position="299"/>
    </location>
    <ligand>
        <name>Mg(2+)</name>
        <dbReference type="ChEBI" id="CHEBI:18420"/>
    </ligand>
</feature>
<dbReference type="InterPro" id="IPR000836">
    <property type="entry name" value="PRTase_dom"/>
</dbReference>
<dbReference type="Gene3D" id="3.60.20.10">
    <property type="entry name" value="Glutamine Phosphoribosylpyrophosphate, subunit 1, domain 1"/>
    <property type="match status" value="1"/>
</dbReference>
<keyword evidence="7 11" id="KW-0408">Iron</keyword>
<feature type="binding site" evidence="7 11">
    <location>
        <position position="451"/>
    </location>
    <ligand>
        <name>[4Fe-4S] cluster</name>
        <dbReference type="ChEBI" id="CHEBI:49883"/>
    </ligand>
</feature>
<proteinExistence type="inferred from homology"/>
<dbReference type="GO" id="GO:0051539">
    <property type="term" value="F:4 iron, 4 sulfur cluster binding"/>
    <property type="evidence" value="ECO:0007669"/>
    <property type="project" value="UniProtKB-KW"/>
</dbReference>
<evidence type="ECO:0000313" key="13">
    <source>
        <dbReference type="EMBL" id="KLU64803.1"/>
    </source>
</evidence>
<comment type="caution">
    <text evidence="13">The sequence shown here is derived from an EMBL/GenBank/DDBJ whole genome shotgun (WGS) entry which is preliminary data.</text>
</comment>
<evidence type="ECO:0000256" key="1">
    <source>
        <dbReference type="ARBA" id="ARBA00005209"/>
    </source>
</evidence>
<dbReference type="SUPFAM" id="SSF53271">
    <property type="entry name" value="PRTase-like"/>
    <property type="match status" value="1"/>
</dbReference>
<comment type="cofactor">
    <cofactor evidence="7 10">
        <name>Mg(2+)</name>
        <dbReference type="ChEBI" id="CHEBI:18420"/>
    </cofactor>
    <text evidence="7 10">Binds 1 Mg(2+) ion per subunit.</text>
</comment>
<keyword evidence="5 7" id="KW-0658">Purine biosynthesis</keyword>
<evidence type="ECO:0000256" key="10">
    <source>
        <dbReference type="PIRSR" id="PIRSR000485-2"/>
    </source>
</evidence>
<evidence type="ECO:0000256" key="4">
    <source>
        <dbReference type="ARBA" id="ARBA00022679"/>
    </source>
</evidence>
<dbReference type="Pfam" id="PF00156">
    <property type="entry name" value="Pribosyltran"/>
    <property type="match status" value="1"/>
</dbReference>
<dbReference type="EC" id="2.4.2.14" evidence="7"/>
<comment type="pathway">
    <text evidence="1 7 8">Purine metabolism; IMP biosynthesis via de novo pathway; N(1)-(5-phospho-D-ribosyl)glycinamide from 5-phospho-alpha-D-ribose 1-diphosphate: step 1/2.</text>
</comment>
<keyword evidence="3 7" id="KW-0328">Glycosyltransferase</keyword>
<dbReference type="InterPro" id="IPR017932">
    <property type="entry name" value="GATase_2_dom"/>
</dbReference>
<evidence type="ECO:0000313" key="14">
    <source>
        <dbReference type="Proteomes" id="UP000036356"/>
    </source>
</evidence>
<evidence type="ECO:0000256" key="11">
    <source>
        <dbReference type="PIRSR" id="PIRSR000485-3"/>
    </source>
</evidence>
<dbReference type="EMBL" id="LDZY01000011">
    <property type="protein sequence ID" value="KLU64803.1"/>
    <property type="molecule type" value="Genomic_DNA"/>
</dbReference>
<feature type="binding site" evidence="7 10">
    <location>
        <position position="362"/>
    </location>
    <ligand>
        <name>Mg(2+)</name>
        <dbReference type="ChEBI" id="CHEBI:18420"/>
    </ligand>
</feature>
<dbReference type="AlphaFoldDB" id="A0A0J1FPA6"/>
<feature type="binding site" evidence="7 11">
    <location>
        <position position="398"/>
    </location>
    <ligand>
        <name>[4Fe-4S] cluster</name>
        <dbReference type="ChEBI" id="CHEBI:49883"/>
    </ligand>
</feature>
<evidence type="ECO:0000256" key="6">
    <source>
        <dbReference type="ARBA" id="ARBA00022962"/>
    </source>
</evidence>
<feature type="active site" description="Nucleophile" evidence="7 9">
    <location>
        <position position="14"/>
    </location>
</feature>
<dbReference type="InterPro" id="IPR005854">
    <property type="entry name" value="PurF"/>
</dbReference>
<evidence type="ECO:0000259" key="12">
    <source>
        <dbReference type="PROSITE" id="PS51278"/>
    </source>
</evidence>
<dbReference type="PIRSF" id="PIRSF000485">
    <property type="entry name" value="Amd_phspho_trans"/>
    <property type="match status" value="1"/>
</dbReference>
<dbReference type="PROSITE" id="PS51278">
    <property type="entry name" value="GATASE_TYPE_2"/>
    <property type="match status" value="1"/>
</dbReference>